<evidence type="ECO:0000313" key="3">
    <source>
        <dbReference type="EMBL" id="SUX11123.1"/>
    </source>
</evidence>
<evidence type="ECO:0000259" key="1">
    <source>
        <dbReference type="Pfam" id="PF01973"/>
    </source>
</evidence>
<reference evidence="3 4" key="1">
    <citation type="submission" date="2018-06" db="EMBL/GenBank/DDBJ databases">
        <authorList>
            <consortium name="Pathogen Informatics"/>
            <person name="Doyle S."/>
        </authorList>
    </citation>
    <scope>NUCLEOTIDE SEQUENCE [LARGE SCALE GENOMIC DNA]</scope>
    <source>
        <strain evidence="3 4">NCTC12475</strain>
    </source>
</reference>
<evidence type="ECO:0000259" key="2">
    <source>
        <dbReference type="Pfam" id="PF20157"/>
    </source>
</evidence>
<dbReference type="PANTHER" id="PTHR41786:SF1">
    <property type="entry name" value="6-HYDROXYMETHYLPTERIN DIPHOSPHOKINASE MPTE-LIKE DOMAIN-CONTAINING PROTEIN"/>
    <property type="match status" value="1"/>
</dbReference>
<dbReference type="Pfam" id="PF20157">
    <property type="entry name" value="Maf_flag10_N"/>
    <property type="match status" value="1"/>
</dbReference>
<dbReference type="STRING" id="32024.GCA_000788295_01634"/>
<protein>
    <submittedName>
        <fullName evidence="3">Motility accessory factor</fullName>
    </submittedName>
</protein>
<organism evidence="3 4">
    <name type="scientific">Campylobacter sputorum subsp. sputorum</name>
    <dbReference type="NCBI Taxonomy" id="32024"/>
    <lineage>
        <taxon>Bacteria</taxon>
        <taxon>Pseudomonadati</taxon>
        <taxon>Campylobacterota</taxon>
        <taxon>Epsilonproteobacteria</taxon>
        <taxon>Campylobacterales</taxon>
        <taxon>Campylobacteraceae</taxon>
        <taxon>Campylobacter</taxon>
    </lineage>
</organism>
<dbReference type="InterPro" id="IPR002826">
    <property type="entry name" value="MptE-like"/>
</dbReference>
<dbReference type="GeneID" id="93089990"/>
<dbReference type="RefSeq" id="WP_089181895.1">
    <property type="nucleotide sequence ID" value="NZ_CP043427.1"/>
</dbReference>
<dbReference type="AlphaFoldDB" id="A0A381DK99"/>
<dbReference type="Pfam" id="PF01973">
    <property type="entry name" value="MptE-like"/>
    <property type="match status" value="1"/>
</dbReference>
<keyword evidence="4" id="KW-1185">Reference proteome</keyword>
<sequence>MSKKQEKKDIYTKNIEALLKVNPKLAVNIFKIKTNEKFEVFAGSDPININIVEKSGEGFLYIHPVDDVEAKLNDIENAYSRYPSLFFYGIGNGVLYKALLANVAHKVIVIFEPQIELLYIALSLIDFSKDIKEKRLRLFNAMDVSYYELYELAKDENINPYVKLYNIDIHSKYYDKFKDNIISLNQNMSNAIKQMVLSHGNDTRDALVGIAHHIQNTPDMLKSIPFKSIIKKRSKKRKTAVIVSTGPSLTKQLDLLKEYAPYVTIISIDASLPILQKHGIKPDYVASIERVEFTANFFLNLDKELLKDTIFMLPSLTHKQSIVNLKDFQKSIIMRPFNFTRAFEMDNFGYVGIGMSAANSAYEIAAFLKHENILLIGQDLAFSDDGKSHAANHIYGENEKKVDNNSIMTLRYGGVGLIATTWIWNLFRGAFEVAIEEAKHLKINTYNCTQGGSRINGSIEMPFKEALEKFADKNTKHLEKVEPLDDKTIKLNAKKIEKKYKELKKYILDLIAKIEKLFLEIAPKIDNFELLYLEEKKNEIDYDEIANMIKEIDIIKDEVESEKFTKYCVDATQAYIYTQELNLAKLAVAIATTDDEKKDKMLKWVIAHKYWLFTLAGGLQSQINAMETTEESMLDFFKSLK</sequence>
<accession>A0A381DK99</accession>
<feature type="domain" description="6-hydroxymethylpterin diphosphokinase MptE-like" evidence="1">
    <location>
        <begin position="212"/>
        <end position="384"/>
    </location>
</feature>
<dbReference type="OrthoDB" id="8867611at2"/>
<name>A0A381DK99_9BACT</name>
<dbReference type="Proteomes" id="UP000254920">
    <property type="component" value="Unassembled WGS sequence"/>
</dbReference>
<dbReference type="EMBL" id="UFVD01000001">
    <property type="protein sequence ID" value="SUX11123.1"/>
    <property type="molecule type" value="Genomic_DNA"/>
</dbReference>
<dbReference type="PANTHER" id="PTHR41786">
    <property type="entry name" value="MOTILITY ACCESSORY FACTOR MAF"/>
    <property type="match status" value="1"/>
</dbReference>
<evidence type="ECO:0000313" key="4">
    <source>
        <dbReference type="Proteomes" id="UP000254920"/>
    </source>
</evidence>
<proteinExistence type="predicted"/>
<gene>
    <name evidence="3" type="ORF">NCTC12475_01338</name>
</gene>
<feature type="domain" description="Glycosyltransferase Maf N-terminal" evidence="2">
    <location>
        <begin position="61"/>
        <end position="131"/>
    </location>
</feature>
<dbReference type="InterPro" id="IPR045376">
    <property type="entry name" value="Maf_N"/>
</dbReference>